<dbReference type="InterPro" id="IPR002575">
    <property type="entry name" value="Aminoglycoside_PTrfase"/>
</dbReference>
<dbReference type="Gene3D" id="3.30.200.20">
    <property type="entry name" value="Phosphorylase Kinase, domain 1"/>
    <property type="match status" value="1"/>
</dbReference>
<reference evidence="2 3" key="1">
    <citation type="submission" date="2016-03" db="EMBL/GenBank/DDBJ databases">
        <title>Fine-scale spatial genetic structure of a fungal parasite of coffee scale insects.</title>
        <authorList>
            <person name="Jackson D."/>
            <person name="Zemenick K.A."/>
            <person name="Malloure B."/>
            <person name="Quandt C.A."/>
            <person name="James T.Y."/>
        </authorList>
    </citation>
    <scope>NUCLEOTIDE SEQUENCE [LARGE SCALE GENOMIC DNA]</scope>
    <source>
        <strain evidence="2 3">UM487</strain>
    </source>
</reference>
<feature type="domain" description="Aminoglycoside phosphotransferase" evidence="1">
    <location>
        <begin position="57"/>
        <end position="298"/>
    </location>
</feature>
<dbReference type="InterPro" id="IPR011009">
    <property type="entry name" value="Kinase-like_dom_sf"/>
</dbReference>
<dbReference type="OrthoDB" id="25129at2759"/>
<protein>
    <recommendedName>
        <fullName evidence="1">Aminoglycoside phosphotransferase domain-containing protein</fullName>
    </recommendedName>
</protein>
<dbReference type="Proteomes" id="UP000243081">
    <property type="component" value="Unassembled WGS sequence"/>
</dbReference>
<proteinExistence type="predicted"/>
<dbReference type="EMBL" id="LUKN01002765">
    <property type="protein sequence ID" value="OAQ98615.1"/>
    <property type="molecule type" value="Genomic_DNA"/>
</dbReference>
<evidence type="ECO:0000313" key="3">
    <source>
        <dbReference type="Proteomes" id="UP000243081"/>
    </source>
</evidence>
<dbReference type="InterPro" id="IPR051678">
    <property type="entry name" value="AGP_Transferase"/>
</dbReference>
<dbReference type="SUPFAM" id="SSF56112">
    <property type="entry name" value="Protein kinase-like (PK-like)"/>
    <property type="match status" value="1"/>
</dbReference>
<accession>A0A179I7H4</accession>
<organism evidence="2 3">
    <name type="scientific">Cordyceps confragosa</name>
    <name type="common">Lecanicillium lecanii</name>
    <dbReference type="NCBI Taxonomy" id="2714763"/>
    <lineage>
        <taxon>Eukaryota</taxon>
        <taxon>Fungi</taxon>
        <taxon>Dikarya</taxon>
        <taxon>Ascomycota</taxon>
        <taxon>Pezizomycotina</taxon>
        <taxon>Sordariomycetes</taxon>
        <taxon>Hypocreomycetidae</taxon>
        <taxon>Hypocreales</taxon>
        <taxon>Cordycipitaceae</taxon>
        <taxon>Akanthomyces</taxon>
    </lineage>
</organism>
<evidence type="ECO:0000313" key="2">
    <source>
        <dbReference type="EMBL" id="OAQ98615.1"/>
    </source>
</evidence>
<dbReference type="AlphaFoldDB" id="A0A179I7H4"/>
<name>A0A179I7H4_CORDF</name>
<dbReference type="OMA" id="VHLICWY"/>
<dbReference type="Pfam" id="PF01636">
    <property type="entry name" value="APH"/>
    <property type="match status" value="1"/>
</dbReference>
<keyword evidence="3" id="KW-1185">Reference proteome</keyword>
<dbReference type="Gene3D" id="3.90.1200.10">
    <property type="match status" value="1"/>
</dbReference>
<sequence>MAPMEPQEKKRLIASIVHELSATPYACSELEPLPSGTTNFTYRGHLATALPRTDEQTVIVKHTTSYAALNKDFPIDVSRCLFEVYALRALNSFPPVEPASGDSFAALSPRLYHFNSAANIQVLQDIRGVWDLKEILDAPSADALVSQTQIADVGRAAGAWLRRFHQWAVEPAQQSLAQEVVRNGGMRKLKCRVTCDSFIGVLENFPDIYEPHATTLSLFRNMAQQEFQRQPGLTDEDDGWGVIHGDFWSGNILVPSSIMTPAGVADNGKRIAIIDWESCQFGPRAFDIGGMLGDLCERHHFKGVKATLSVMEGFIAGYGPIGDASAFRVAMHAGVFLITWYNRRAPGSPLPAPLEVARAAMALGVQFIVRGWEKDKAWFKEGIFATLFTD</sequence>
<dbReference type="PANTHER" id="PTHR21310">
    <property type="entry name" value="AMINOGLYCOSIDE PHOSPHOTRANSFERASE-RELATED-RELATED"/>
    <property type="match status" value="1"/>
</dbReference>
<gene>
    <name evidence="2" type="ORF">LLEC1_02086</name>
</gene>
<evidence type="ECO:0000259" key="1">
    <source>
        <dbReference type="Pfam" id="PF01636"/>
    </source>
</evidence>
<comment type="caution">
    <text evidence="2">The sequence shown here is derived from an EMBL/GenBank/DDBJ whole genome shotgun (WGS) entry which is preliminary data.</text>
</comment>